<accession>A0A6J8E9Z7</accession>
<gene>
    <name evidence="1" type="ORF">MCOR_49604</name>
</gene>
<dbReference type="OrthoDB" id="6062143at2759"/>
<dbReference type="AlphaFoldDB" id="A0A6J8E9Z7"/>
<name>A0A6J8E9Z7_MYTCO</name>
<evidence type="ECO:0000313" key="2">
    <source>
        <dbReference type="Proteomes" id="UP000507470"/>
    </source>
</evidence>
<dbReference type="PANTHER" id="PTHR46585">
    <property type="entry name" value="INTEGRASE CORE DOMAIN CONTAINING PROTEIN"/>
    <property type="match status" value="1"/>
</dbReference>
<dbReference type="InterPro" id="IPR012337">
    <property type="entry name" value="RNaseH-like_sf"/>
</dbReference>
<dbReference type="EMBL" id="CACVKT020008727">
    <property type="protein sequence ID" value="CAC5417048.1"/>
    <property type="molecule type" value="Genomic_DNA"/>
</dbReference>
<dbReference type="Gene3D" id="3.30.420.10">
    <property type="entry name" value="Ribonuclease H-like superfamily/Ribonuclease H"/>
    <property type="match status" value="1"/>
</dbReference>
<keyword evidence="2" id="KW-1185">Reference proteome</keyword>
<dbReference type="Proteomes" id="UP000507470">
    <property type="component" value="Unassembled WGS sequence"/>
</dbReference>
<dbReference type="GO" id="GO:0003676">
    <property type="term" value="F:nucleic acid binding"/>
    <property type="evidence" value="ECO:0007669"/>
    <property type="project" value="InterPro"/>
</dbReference>
<dbReference type="PANTHER" id="PTHR46585:SF1">
    <property type="entry name" value="CHROMO DOMAIN-CONTAINING PROTEIN"/>
    <property type="match status" value="1"/>
</dbReference>
<organism evidence="1 2">
    <name type="scientific">Mytilus coruscus</name>
    <name type="common">Sea mussel</name>
    <dbReference type="NCBI Taxonomy" id="42192"/>
    <lineage>
        <taxon>Eukaryota</taxon>
        <taxon>Metazoa</taxon>
        <taxon>Spiralia</taxon>
        <taxon>Lophotrochozoa</taxon>
        <taxon>Mollusca</taxon>
        <taxon>Bivalvia</taxon>
        <taxon>Autobranchia</taxon>
        <taxon>Pteriomorphia</taxon>
        <taxon>Mytilida</taxon>
        <taxon>Mytiloidea</taxon>
        <taxon>Mytilidae</taxon>
        <taxon>Mytilinae</taxon>
        <taxon>Mytilus</taxon>
    </lineage>
</organism>
<sequence>MDQGEKVISNIYYNASKPAAYQGADKIQLALKDEGVDNIGVHKIRKWLQNQDDFSLQKPVRRRFKRAQVVVAGPDEQLDLKDKTGKNVEKALSIVPLKDKTGKNVEKALSIILNDTKFKKIRSDAGGEFKNKWVAKLLKDKNIYHHITLNETKANYVERFNKT</sequence>
<evidence type="ECO:0000313" key="1">
    <source>
        <dbReference type="EMBL" id="CAC5417048.1"/>
    </source>
</evidence>
<dbReference type="InterPro" id="IPR036397">
    <property type="entry name" value="RNaseH_sf"/>
</dbReference>
<reference evidence="1 2" key="1">
    <citation type="submission" date="2020-06" db="EMBL/GenBank/DDBJ databases">
        <authorList>
            <person name="Li R."/>
            <person name="Bekaert M."/>
        </authorList>
    </citation>
    <scope>NUCLEOTIDE SEQUENCE [LARGE SCALE GENOMIC DNA]</scope>
    <source>
        <strain evidence="2">wild</strain>
    </source>
</reference>
<proteinExistence type="predicted"/>
<protein>
    <recommendedName>
        <fullName evidence="3">Integrase catalytic domain-containing protein</fullName>
    </recommendedName>
</protein>
<evidence type="ECO:0008006" key="3">
    <source>
        <dbReference type="Google" id="ProtNLM"/>
    </source>
</evidence>
<dbReference type="SUPFAM" id="SSF53098">
    <property type="entry name" value="Ribonuclease H-like"/>
    <property type="match status" value="1"/>
</dbReference>